<reference evidence="1 2" key="1">
    <citation type="submission" date="2016-10" db="EMBL/GenBank/DDBJ databases">
        <authorList>
            <person name="de Groot N.N."/>
        </authorList>
    </citation>
    <scope>NUCLEOTIDE SEQUENCE [LARGE SCALE GENOMIC DNA]</scope>
    <source>
        <strain evidence="1 2">CPCC 201354</strain>
    </source>
</reference>
<evidence type="ECO:0008006" key="3">
    <source>
        <dbReference type="Google" id="ProtNLM"/>
    </source>
</evidence>
<dbReference type="Gene3D" id="1.10.600.10">
    <property type="entry name" value="Farnesyl Diphosphate Synthase"/>
    <property type="match status" value="1"/>
</dbReference>
<dbReference type="RefSeq" id="WP_143020292.1">
    <property type="nucleotide sequence ID" value="NZ_FNCN01000013.1"/>
</dbReference>
<dbReference type="Pfam" id="PF19086">
    <property type="entry name" value="Terpene_syn_C_2"/>
    <property type="match status" value="1"/>
</dbReference>
<name>A0A1G8B7H3_9ACTN</name>
<accession>A0A1G8B7H3</accession>
<proteinExistence type="predicted"/>
<protein>
    <recommendedName>
        <fullName evidence="3">Terpene synthase</fullName>
    </recommendedName>
</protein>
<evidence type="ECO:0000313" key="1">
    <source>
        <dbReference type="EMBL" id="SDH29202.1"/>
    </source>
</evidence>
<sequence>MTVTLRPRAVGMRLVHASDIRIEGLYCPLPPVVAVDPTPYPDVLAWMERFDLGEEGDQREAYAEAGAYFAVDNFPLADALGQRLLARLFVLGFYFDDVYCEPLSRGEPKPRQAWELFERLADCLIDTASRPGTHPAITAPVTLATADFVRDLQRHYSSIVLKAFAGGWRTWIGGLRWEVALDRRAPSLAEFFTGRFDNFGAEVLTVVGGAGSGLGLDEPPGRAPYTRALIQAGWALVIIYNEWASYAKEQRAGTGSSNLVEITAAELGAGTREAVIETVRLHDRIMEVFLRLAEMCRAEGGRSAGWVDFMNATVAGHLTFCTRTNRYGWPPDRELIVVDRPCVTSGTTPLPEPLHWWWREAGLPLGDGSDHVRRGSER</sequence>
<dbReference type="SUPFAM" id="SSF48576">
    <property type="entry name" value="Terpenoid synthases"/>
    <property type="match status" value="1"/>
</dbReference>
<dbReference type="OrthoDB" id="2989600at2"/>
<dbReference type="AlphaFoldDB" id="A0A1G8B7H3"/>
<organism evidence="1 2">
    <name type="scientific">Sinosporangium album</name>
    <dbReference type="NCBI Taxonomy" id="504805"/>
    <lineage>
        <taxon>Bacteria</taxon>
        <taxon>Bacillati</taxon>
        <taxon>Actinomycetota</taxon>
        <taxon>Actinomycetes</taxon>
        <taxon>Streptosporangiales</taxon>
        <taxon>Streptosporangiaceae</taxon>
        <taxon>Sinosporangium</taxon>
    </lineage>
</organism>
<dbReference type="STRING" id="504805.SAMN05421505_113191"/>
<keyword evidence="2" id="KW-1185">Reference proteome</keyword>
<dbReference type="InterPro" id="IPR008949">
    <property type="entry name" value="Isoprenoid_synthase_dom_sf"/>
</dbReference>
<dbReference type="EMBL" id="FNCN01000013">
    <property type="protein sequence ID" value="SDH29202.1"/>
    <property type="molecule type" value="Genomic_DNA"/>
</dbReference>
<evidence type="ECO:0000313" key="2">
    <source>
        <dbReference type="Proteomes" id="UP000198923"/>
    </source>
</evidence>
<gene>
    <name evidence="1" type="ORF">SAMN05421505_113191</name>
</gene>
<dbReference type="Proteomes" id="UP000198923">
    <property type="component" value="Unassembled WGS sequence"/>
</dbReference>